<evidence type="ECO:0000313" key="2">
    <source>
        <dbReference type="EMBL" id="MBY81573.1"/>
    </source>
</evidence>
<feature type="coiled-coil region" evidence="1">
    <location>
        <begin position="18"/>
        <end position="45"/>
    </location>
</feature>
<keyword evidence="1" id="KW-0175">Coiled coil</keyword>
<sequence length="99" mass="11733">MIRLRKQTKIANVPRANISRVKHRQQSLTNSIQELTNKIAELRQNKLNSYIFKLERSTECLKKLKGMQTKIQVFYQDESHQCKRVMNYLEESDKHGGNK</sequence>
<dbReference type="AlphaFoldDB" id="A0A2S2QV87"/>
<protein>
    <submittedName>
        <fullName evidence="2">Uncharacterized protein</fullName>
    </submittedName>
</protein>
<reference evidence="2" key="1">
    <citation type="submission" date="2018-04" db="EMBL/GenBank/DDBJ databases">
        <title>Transcriptome assembly of Sipha flava.</title>
        <authorList>
            <person name="Scully E.D."/>
            <person name="Geib S.M."/>
            <person name="Palmer N.A."/>
            <person name="Koch K."/>
            <person name="Bradshaw J."/>
            <person name="Heng-Moss T."/>
            <person name="Sarath G."/>
        </authorList>
    </citation>
    <scope>NUCLEOTIDE SEQUENCE</scope>
</reference>
<organism evidence="2">
    <name type="scientific">Sipha flava</name>
    <name type="common">yellow sugarcane aphid</name>
    <dbReference type="NCBI Taxonomy" id="143950"/>
    <lineage>
        <taxon>Eukaryota</taxon>
        <taxon>Metazoa</taxon>
        <taxon>Ecdysozoa</taxon>
        <taxon>Arthropoda</taxon>
        <taxon>Hexapoda</taxon>
        <taxon>Insecta</taxon>
        <taxon>Pterygota</taxon>
        <taxon>Neoptera</taxon>
        <taxon>Paraneoptera</taxon>
        <taxon>Hemiptera</taxon>
        <taxon>Sternorrhyncha</taxon>
        <taxon>Aphidomorpha</taxon>
        <taxon>Aphidoidea</taxon>
        <taxon>Aphididae</taxon>
        <taxon>Sipha</taxon>
    </lineage>
</organism>
<dbReference type="EMBL" id="GGMS01012370">
    <property type="protein sequence ID" value="MBY81573.1"/>
    <property type="molecule type" value="Transcribed_RNA"/>
</dbReference>
<accession>A0A2S2QV87</accession>
<gene>
    <name evidence="2" type="ORF">g.68495</name>
</gene>
<proteinExistence type="predicted"/>
<evidence type="ECO:0000256" key="1">
    <source>
        <dbReference type="SAM" id="Coils"/>
    </source>
</evidence>
<name>A0A2S2QV87_9HEMI</name>